<dbReference type="STRING" id="692418.SAMN04488029_3733"/>
<keyword evidence="2" id="KW-1185">Reference proteome</keyword>
<organism evidence="1 2">
    <name type="scientific">Reichenbachiella faecimaris</name>
    <dbReference type="NCBI Taxonomy" id="692418"/>
    <lineage>
        <taxon>Bacteria</taxon>
        <taxon>Pseudomonadati</taxon>
        <taxon>Bacteroidota</taxon>
        <taxon>Cytophagia</taxon>
        <taxon>Cytophagales</taxon>
        <taxon>Reichenbachiellaceae</taxon>
        <taxon>Reichenbachiella</taxon>
    </lineage>
</organism>
<protein>
    <submittedName>
        <fullName evidence="1">Uncharacterized protein</fullName>
    </submittedName>
</protein>
<evidence type="ECO:0000313" key="2">
    <source>
        <dbReference type="Proteomes" id="UP000192472"/>
    </source>
</evidence>
<evidence type="ECO:0000313" key="1">
    <source>
        <dbReference type="EMBL" id="SMD38295.1"/>
    </source>
</evidence>
<gene>
    <name evidence="1" type="ORF">SAMN04488029_3733</name>
</gene>
<dbReference type="Proteomes" id="UP000192472">
    <property type="component" value="Unassembled WGS sequence"/>
</dbReference>
<dbReference type="OrthoDB" id="828233at2"/>
<reference evidence="1 2" key="1">
    <citation type="submission" date="2017-04" db="EMBL/GenBank/DDBJ databases">
        <authorList>
            <person name="Afonso C.L."/>
            <person name="Miller P.J."/>
            <person name="Scott M.A."/>
            <person name="Spackman E."/>
            <person name="Goraichik I."/>
            <person name="Dimitrov K.M."/>
            <person name="Suarez D.L."/>
            <person name="Swayne D.E."/>
        </authorList>
    </citation>
    <scope>NUCLEOTIDE SEQUENCE [LARGE SCALE GENOMIC DNA]</scope>
    <source>
        <strain evidence="1 2">DSM 26133</strain>
    </source>
</reference>
<dbReference type="AlphaFoldDB" id="A0A1W2GNR0"/>
<accession>A0A1W2GNR0</accession>
<name>A0A1W2GNR0_REIFA</name>
<sequence>MRISTRHTASKTEEIIQVLNTGIQDTSTKRFGRERNKTVIAKKSAFVGVQIARRAHELIIAGTLPSLLSDLLSEIRLFEGLFYMFEFMFRSQWEKPEMETGTILSQKYC</sequence>
<proteinExistence type="predicted"/>
<dbReference type="EMBL" id="FWYF01000004">
    <property type="protein sequence ID" value="SMD38295.1"/>
    <property type="molecule type" value="Genomic_DNA"/>
</dbReference>
<dbReference type="RefSeq" id="WP_084374351.1">
    <property type="nucleotide sequence ID" value="NZ_FWYF01000004.1"/>
</dbReference>